<feature type="transmembrane region" description="Helical" evidence="8">
    <location>
        <begin position="177"/>
        <end position="199"/>
    </location>
</feature>
<feature type="transmembrane region" description="Helical" evidence="8">
    <location>
        <begin position="12"/>
        <end position="32"/>
    </location>
</feature>
<evidence type="ECO:0000256" key="3">
    <source>
        <dbReference type="ARBA" id="ARBA00022448"/>
    </source>
</evidence>
<dbReference type="AlphaFoldDB" id="A0AA41YZJ0"/>
<dbReference type="PANTHER" id="PTHR43848">
    <property type="entry name" value="PUTRESCINE TRANSPORT SYSTEM PERMEASE PROTEIN POTI"/>
    <property type="match status" value="1"/>
</dbReference>
<protein>
    <submittedName>
        <fullName evidence="10">ABC transporter permease</fullName>
    </submittedName>
</protein>
<dbReference type="Gene3D" id="1.10.3720.10">
    <property type="entry name" value="MetI-like"/>
    <property type="match status" value="1"/>
</dbReference>
<comment type="caution">
    <text evidence="10">The sequence shown here is derived from an EMBL/GenBank/DDBJ whole genome shotgun (WGS) entry which is preliminary data.</text>
</comment>
<name>A0AA41YZJ0_9HYPH</name>
<evidence type="ECO:0000256" key="5">
    <source>
        <dbReference type="ARBA" id="ARBA00022692"/>
    </source>
</evidence>
<feature type="transmembrane region" description="Helical" evidence="8">
    <location>
        <begin position="100"/>
        <end position="123"/>
    </location>
</feature>
<dbReference type="InterPro" id="IPR000515">
    <property type="entry name" value="MetI-like"/>
</dbReference>
<dbReference type="PANTHER" id="PTHR43848:SF2">
    <property type="entry name" value="PUTRESCINE TRANSPORT SYSTEM PERMEASE PROTEIN POTI"/>
    <property type="match status" value="1"/>
</dbReference>
<dbReference type="SUPFAM" id="SSF161098">
    <property type="entry name" value="MetI-like"/>
    <property type="match status" value="1"/>
</dbReference>
<feature type="transmembrane region" description="Helical" evidence="8">
    <location>
        <begin position="233"/>
        <end position="258"/>
    </location>
</feature>
<evidence type="ECO:0000259" key="9">
    <source>
        <dbReference type="PROSITE" id="PS50928"/>
    </source>
</evidence>
<evidence type="ECO:0000313" key="10">
    <source>
        <dbReference type="EMBL" id="MCW6511451.1"/>
    </source>
</evidence>
<reference evidence="10" key="1">
    <citation type="submission" date="2022-05" db="EMBL/GenBank/DDBJ databases">
        <authorList>
            <person name="Pankratov T."/>
        </authorList>
    </citation>
    <scope>NUCLEOTIDE SEQUENCE</scope>
    <source>
        <strain evidence="10">BP6-180914</strain>
    </source>
</reference>
<comment type="subcellular location">
    <subcellularLocation>
        <location evidence="1 8">Cell membrane</location>
        <topology evidence="1 8">Multi-pass membrane protein</topology>
    </subcellularLocation>
</comment>
<evidence type="ECO:0000256" key="1">
    <source>
        <dbReference type="ARBA" id="ARBA00004651"/>
    </source>
</evidence>
<dbReference type="Proteomes" id="UP001165667">
    <property type="component" value="Unassembled WGS sequence"/>
</dbReference>
<feature type="transmembrane region" description="Helical" evidence="8">
    <location>
        <begin position="68"/>
        <end position="88"/>
    </location>
</feature>
<evidence type="ECO:0000256" key="6">
    <source>
        <dbReference type="ARBA" id="ARBA00022989"/>
    </source>
</evidence>
<dbReference type="CDD" id="cd06261">
    <property type="entry name" value="TM_PBP2"/>
    <property type="match status" value="1"/>
</dbReference>
<evidence type="ECO:0000256" key="8">
    <source>
        <dbReference type="RuleBase" id="RU363032"/>
    </source>
</evidence>
<proteinExistence type="inferred from homology"/>
<feature type="domain" description="ABC transmembrane type-1" evidence="9">
    <location>
        <begin position="64"/>
        <end position="252"/>
    </location>
</feature>
<accession>A0AA41YZJ0</accession>
<keyword evidence="7 8" id="KW-0472">Membrane</keyword>
<dbReference type="InterPro" id="IPR035906">
    <property type="entry name" value="MetI-like_sf"/>
</dbReference>
<dbReference type="GO" id="GO:0055085">
    <property type="term" value="P:transmembrane transport"/>
    <property type="evidence" value="ECO:0007669"/>
    <property type="project" value="InterPro"/>
</dbReference>
<dbReference type="InterPro" id="IPR051789">
    <property type="entry name" value="Bact_Polyamine_Transport"/>
</dbReference>
<gene>
    <name evidence="10" type="ORF">M8523_26050</name>
</gene>
<dbReference type="EMBL" id="JAMOIM010000026">
    <property type="protein sequence ID" value="MCW6511451.1"/>
    <property type="molecule type" value="Genomic_DNA"/>
</dbReference>
<feature type="transmembrane region" description="Helical" evidence="8">
    <location>
        <begin position="135"/>
        <end position="156"/>
    </location>
</feature>
<evidence type="ECO:0000256" key="2">
    <source>
        <dbReference type="ARBA" id="ARBA00007069"/>
    </source>
</evidence>
<evidence type="ECO:0000313" key="11">
    <source>
        <dbReference type="Proteomes" id="UP001165667"/>
    </source>
</evidence>
<keyword evidence="5 8" id="KW-0812">Transmembrane</keyword>
<keyword evidence="11" id="KW-1185">Reference proteome</keyword>
<dbReference type="Pfam" id="PF00528">
    <property type="entry name" value="BPD_transp_1"/>
    <property type="match status" value="1"/>
</dbReference>
<evidence type="ECO:0000256" key="4">
    <source>
        <dbReference type="ARBA" id="ARBA00022475"/>
    </source>
</evidence>
<keyword evidence="4" id="KW-1003">Cell membrane</keyword>
<dbReference type="GO" id="GO:0005886">
    <property type="term" value="C:plasma membrane"/>
    <property type="evidence" value="ECO:0007669"/>
    <property type="project" value="UniProtKB-SubCell"/>
</dbReference>
<organism evidence="10 11">
    <name type="scientific">Lichenifustis flavocetrariae</name>
    <dbReference type="NCBI Taxonomy" id="2949735"/>
    <lineage>
        <taxon>Bacteria</taxon>
        <taxon>Pseudomonadati</taxon>
        <taxon>Pseudomonadota</taxon>
        <taxon>Alphaproteobacteria</taxon>
        <taxon>Hyphomicrobiales</taxon>
        <taxon>Lichenihabitantaceae</taxon>
        <taxon>Lichenifustis</taxon>
    </lineage>
</organism>
<comment type="similarity">
    <text evidence="2">Belongs to the binding-protein-dependent transport system permease family. CysTW subfamily.</text>
</comment>
<sequence>MERLGRFCARAYLGLFFAYLFAPLFYMIAAAFNRSSVPTLSPWRGFTLHWFAVAWQDDRLWQALGTSFLVGCAVVVLSITLGLAGALLMSRLKARGRGLLYALLVAPVLMPGIVIGLSTAIFWDRAAQVSGFWGLAVLGQSSFISTYCMLIFMARLQRFDETLEEAALDLGASPRQVFWTVTLPYLRPALFSAVALAFIQSFENYNTTLFSIGIDETLPIYIAGKLRVGVTPAINAVACAMIAATLLAGLSFELARLYRRKRSRSRSRRIGHQAASS</sequence>
<evidence type="ECO:0000256" key="7">
    <source>
        <dbReference type="ARBA" id="ARBA00023136"/>
    </source>
</evidence>
<dbReference type="RefSeq" id="WP_282587828.1">
    <property type="nucleotide sequence ID" value="NZ_JAMOIM010000026.1"/>
</dbReference>
<keyword evidence="6 8" id="KW-1133">Transmembrane helix</keyword>
<dbReference type="PROSITE" id="PS50928">
    <property type="entry name" value="ABC_TM1"/>
    <property type="match status" value="1"/>
</dbReference>
<keyword evidence="3 8" id="KW-0813">Transport</keyword>